<feature type="site" description="Important for enzyme activity" evidence="9 10">
    <location>
        <position position="192"/>
    </location>
</feature>
<dbReference type="PIRSF" id="PIRSF038120">
    <property type="entry name" value="Ubiquitinyl_hydrolase_UCH37"/>
    <property type="match status" value="1"/>
</dbReference>
<dbReference type="SUPFAM" id="SSF54001">
    <property type="entry name" value="Cysteine proteinases"/>
    <property type="match status" value="1"/>
</dbReference>
<keyword evidence="3 7" id="KW-0645">Protease</keyword>
<evidence type="ECO:0000256" key="3">
    <source>
        <dbReference type="ARBA" id="ARBA00022670"/>
    </source>
</evidence>
<reference evidence="13 14" key="1">
    <citation type="submission" date="2022-07" db="EMBL/GenBank/DDBJ databases">
        <title>Genome-wide signatures of adaptation to extreme environments.</title>
        <authorList>
            <person name="Cho C.H."/>
            <person name="Yoon H.S."/>
        </authorList>
    </citation>
    <scope>NUCLEOTIDE SEQUENCE [LARGE SCALE GENOMIC DNA]</scope>
    <source>
        <strain evidence="13 14">DBV 063 E5</strain>
    </source>
</reference>
<dbReference type="PANTHER" id="PTHR10589:SF16">
    <property type="entry name" value="UBIQUITIN CARBOXYL-TERMINAL HYDROLASE ISOZYME L5"/>
    <property type="match status" value="1"/>
</dbReference>
<dbReference type="InterPro" id="IPR036959">
    <property type="entry name" value="Peptidase_C12_UCH_sf"/>
</dbReference>
<evidence type="ECO:0000256" key="1">
    <source>
        <dbReference type="ARBA" id="ARBA00000707"/>
    </source>
</evidence>
<comment type="catalytic activity">
    <reaction evidence="1 7 10 11">
        <text>Thiol-dependent hydrolysis of ester, thioester, amide, peptide and isopeptide bonds formed by the C-terminal Gly of ubiquitin (a 76-residue protein attached to proteins as an intracellular targeting signal).</text>
        <dbReference type="EC" id="3.4.19.12"/>
    </reaction>
</comment>
<evidence type="ECO:0000256" key="6">
    <source>
        <dbReference type="ARBA" id="ARBA00022807"/>
    </source>
</evidence>
<evidence type="ECO:0000256" key="5">
    <source>
        <dbReference type="ARBA" id="ARBA00022801"/>
    </source>
</evidence>
<accession>A0AAV9J0C5</accession>
<dbReference type="GO" id="GO:0006511">
    <property type="term" value="P:ubiquitin-dependent protein catabolic process"/>
    <property type="evidence" value="ECO:0007669"/>
    <property type="project" value="UniProtKB-UniRule"/>
</dbReference>
<dbReference type="GO" id="GO:0016579">
    <property type="term" value="P:protein deubiquitination"/>
    <property type="evidence" value="ECO:0007669"/>
    <property type="project" value="InterPro"/>
</dbReference>
<feature type="site" description="Transition state stabilizer" evidence="10">
    <location>
        <position position="88"/>
    </location>
</feature>
<feature type="active site" description="Proton donor" evidence="8 10">
    <location>
        <position position="177"/>
    </location>
</feature>
<dbReference type="Pfam" id="PF01088">
    <property type="entry name" value="Peptidase_C12"/>
    <property type="match status" value="1"/>
</dbReference>
<evidence type="ECO:0000256" key="4">
    <source>
        <dbReference type="ARBA" id="ARBA00022786"/>
    </source>
</evidence>
<dbReference type="GO" id="GO:0005737">
    <property type="term" value="C:cytoplasm"/>
    <property type="evidence" value="ECO:0007669"/>
    <property type="project" value="TreeGrafter"/>
</dbReference>
<protein>
    <recommendedName>
        <fullName evidence="7 11">Ubiquitin carboxyl-terminal hydrolase</fullName>
        <ecNumber evidence="7 11">3.4.19.12</ecNumber>
    </recommendedName>
</protein>
<comment type="caution">
    <text evidence="13">The sequence shown here is derived from an EMBL/GenBank/DDBJ whole genome shotgun (WGS) entry which is preliminary data.</text>
</comment>
<evidence type="ECO:0000259" key="12">
    <source>
        <dbReference type="PROSITE" id="PS52048"/>
    </source>
</evidence>
<evidence type="ECO:0000313" key="14">
    <source>
        <dbReference type="Proteomes" id="UP001301350"/>
    </source>
</evidence>
<dbReference type="InterPro" id="IPR038765">
    <property type="entry name" value="Papain-like_cys_pep_sf"/>
</dbReference>
<dbReference type="InterPro" id="IPR017390">
    <property type="entry name" value="Ubiquitinyl_hydrolase_UCH37"/>
</dbReference>
<dbReference type="PANTHER" id="PTHR10589">
    <property type="entry name" value="UBIQUITIN CARBOXYL-TERMINAL HYDROLASE"/>
    <property type="match status" value="1"/>
</dbReference>
<dbReference type="InterPro" id="IPR001578">
    <property type="entry name" value="Peptidase_C12_UCH"/>
</dbReference>
<sequence>MEDEESAGWCTLESDPGLFTGLVADLGVRDVEVNEVVTLGDDVEEWLQLSRPIYGLIFLFKHDARLAQPSRPPLAPDATPPGLFFARQTIHNACATQALLAVLLNCREAAEFRIAVGERLRRFWEFAAELDIESRGFAIGNDEHIRAVHNAFAPEKGFALEQTEARRRRARREDAFHYISYVPYGGHVYELDGLSGGPVDLGPSAAADTDTPCRLEPWLEVALQAIRQRIGRADGSEMRFSLQVVSRDPVPELQRRAQAGDTAAQQQLAPHLSKRERWERENALRRANLVPLGVRLLVALADAGAIEPLVARARERERQRIEHARRKP</sequence>
<keyword evidence="14" id="KW-1185">Reference proteome</keyword>
<evidence type="ECO:0000256" key="8">
    <source>
        <dbReference type="PIRSR" id="PIRSR038120-1"/>
    </source>
</evidence>
<evidence type="ECO:0000256" key="10">
    <source>
        <dbReference type="PROSITE-ProRule" id="PRU01393"/>
    </source>
</evidence>
<dbReference type="GO" id="GO:0004843">
    <property type="term" value="F:cysteine-type deubiquitinase activity"/>
    <property type="evidence" value="ECO:0007669"/>
    <property type="project" value="UniProtKB-UniRule"/>
</dbReference>
<name>A0AAV9J0C5_CYACA</name>
<organism evidence="13 14">
    <name type="scientific">Cyanidium caldarium</name>
    <name type="common">Red alga</name>
    <dbReference type="NCBI Taxonomy" id="2771"/>
    <lineage>
        <taxon>Eukaryota</taxon>
        <taxon>Rhodophyta</taxon>
        <taxon>Bangiophyceae</taxon>
        <taxon>Cyanidiales</taxon>
        <taxon>Cyanidiaceae</taxon>
        <taxon>Cyanidium</taxon>
    </lineage>
</organism>
<dbReference type="Proteomes" id="UP001301350">
    <property type="component" value="Unassembled WGS sequence"/>
</dbReference>
<evidence type="ECO:0000256" key="2">
    <source>
        <dbReference type="ARBA" id="ARBA00009326"/>
    </source>
</evidence>
<keyword evidence="6 7" id="KW-0788">Thiol protease</keyword>
<evidence type="ECO:0000313" key="13">
    <source>
        <dbReference type="EMBL" id="KAK4537999.1"/>
    </source>
</evidence>
<feature type="domain" description="UCH catalytic" evidence="12">
    <location>
        <begin position="8"/>
        <end position="247"/>
    </location>
</feature>
<feature type="active site" description="Nucleophile" evidence="8 10">
    <location>
        <position position="94"/>
    </location>
</feature>
<keyword evidence="5 7" id="KW-0378">Hydrolase</keyword>
<dbReference type="InterPro" id="IPR041507">
    <property type="entry name" value="UCH_C"/>
</dbReference>
<keyword evidence="4 7" id="KW-0833">Ubl conjugation pathway</keyword>
<comment type="similarity">
    <text evidence="2 7 10 11">Belongs to the peptidase C12 family.</text>
</comment>
<evidence type="ECO:0000256" key="11">
    <source>
        <dbReference type="RuleBase" id="RU361215"/>
    </source>
</evidence>
<evidence type="ECO:0000256" key="7">
    <source>
        <dbReference type="PIRNR" id="PIRNR038120"/>
    </source>
</evidence>
<dbReference type="PROSITE" id="PS52048">
    <property type="entry name" value="UCH_DOMAIN"/>
    <property type="match status" value="1"/>
</dbReference>
<dbReference type="Pfam" id="PF18031">
    <property type="entry name" value="UCH_C"/>
    <property type="match status" value="1"/>
</dbReference>
<dbReference type="PRINTS" id="PR00707">
    <property type="entry name" value="UBCTHYDRLASE"/>
</dbReference>
<proteinExistence type="inferred from homology"/>
<dbReference type="EMBL" id="JANCYW010000015">
    <property type="protein sequence ID" value="KAK4537999.1"/>
    <property type="molecule type" value="Genomic_DNA"/>
</dbReference>
<evidence type="ECO:0000256" key="9">
    <source>
        <dbReference type="PIRSR" id="PIRSR038120-2"/>
    </source>
</evidence>
<dbReference type="AlphaFoldDB" id="A0AAV9J0C5"/>
<dbReference type="Gene3D" id="3.40.532.10">
    <property type="entry name" value="Peptidase C12, ubiquitin carboxyl-terminal hydrolase"/>
    <property type="match status" value="1"/>
</dbReference>
<gene>
    <name evidence="13" type="ORF">CDCA_CDCA15G4024</name>
</gene>
<dbReference type="EC" id="3.4.19.12" evidence="7 11"/>